<keyword evidence="3" id="KW-0597">Phosphoprotein</keyword>
<dbReference type="GO" id="GO:0008984">
    <property type="term" value="F:protein-glutamate methylesterase activity"/>
    <property type="evidence" value="ECO:0007669"/>
    <property type="project" value="InterPro"/>
</dbReference>
<dbReference type="InterPro" id="IPR013656">
    <property type="entry name" value="PAS_4"/>
</dbReference>
<dbReference type="InterPro" id="IPR050903">
    <property type="entry name" value="Bact_Chemotaxis_MeTrfase"/>
</dbReference>
<proteinExistence type="predicted"/>
<dbReference type="SUPFAM" id="SSF53335">
    <property type="entry name" value="S-adenosyl-L-methionine-dependent methyltransferases"/>
    <property type="match status" value="1"/>
</dbReference>
<dbReference type="PROSITE" id="PS50109">
    <property type="entry name" value="HIS_KIN"/>
    <property type="match status" value="1"/>
</dbReference>
<dbReference type="Gene3D" id="3.40.50.180">
    <property type="entry name" value="Methylesterase CheB, C-terminal domain"/>
    <property type="match status" value="1"/>
</dbReference>
<feature type="coiled-coil region" evidence="9">
    <location>
        <begin position="675"/>
        <end position="755"/>
    </location>
</feature>
<dbReference type="InterPro" id="IPR003594">
    <property type="entry name" value="HATPase_dom"/>
</dbReference>
<dbReference type="SMART" id="SM00388">
    <property type="entry name" value="HisKA"/>
    <property type="match status" value="1"/>
</dbReference>
<dbReference type="GO" id="GO:0000156">
    <property type="term" value="F:phosphorelay response regulator activity"/>
    <property type="evidence" value="ECO:0007669"/>
    <property type="project" value="InterPro"/>
</dbReference>
<feature type="active site" evidence="8">
    <location>
        <position position="64"/>
    </location>
</feature>
<keyword evidence="7 13" id="KW-0418">Kinase</keyword>
<dbReference type="FunFam" id="3.30.565.10:FF:000006">
    <property type="entry name" value="Sensor histidine kinase WalK"/>
    <property type="match status" value="1"/>
</dbReference>
<protein>
    <submittedName>
        <fullName evidence="13">Signal transduction histidine kinase with CheB and CheR activity</fullName>
    </submittedName>
</protein>
<evidence type="ECO:0000256" key="9">
    <source>
        <dbReference type="SAM" id="Coils"/>
    </source>
</evidence>
<evidence type="ECO:0000259" key="12">
    <source>
        <dbReference type="PROSITE" id="PS50123"/>
    </source>
</evidence>
<feature type="active site" evidence="8">
    <location>
        <position position="37"/>
    </location>
</feature>
<evidence type="ECO:0000256" key="8">
    <source>
        <dbReference type="PROSITE-ProRule" id="PRU00050"/>
    </source>
</evidence>
<feature type="active site" evidence="8">
    <location>
        <position position="156"/>
    </location>
</feature>
<organism evidence="13 14">
    <name type="scientific">Ktedonobacter racemifer DSM 44963</name>
    <dbReference type="NCBI Taxonomy" id="485913"/>
    <lineage>
        <taxon>Bacteria</taxon>
        <taxon>Bacillati</taxon>
        <taxon>Chloroflexota</taxon>
        <taxon>Ktedonobacteria</taxon>
        <taxon>Ktedonobacterales</taxon>
        <taxon>Ktedonobacteraceae</taxon>
        <taxon>Ktedonobacter</taxon>
    </lineage>
</organism>
<dbReference type="InterPro" id="IPR003661">
    <property type="entry name" value="HisK_dim/P_dom"/>
</dbReference>
<dbReference type="SMART" id="SM00138">
    <property type="entry name" value="MeTrc"/>
    <property type="match status" value="1"/>
</dbReference>
<dbReference type="Gene3D" id="1.10.155.10">
    <property type="entry name" value="Chemotaxis receptor methyltransferase CheR, N-terminal domain"/>
    <property type="match status" value="1"/>
</dbReference>
<evidence type="ECO:0000313" key="14">
    <source>
        <dbReference type="Proteomes" id="UP000004508"/>
    </source>
</evidence>
<evidence type="ECO:0000313" key="13">
    <source>
        <dbReference type="EMBL" id="EFH88743.1"/>
    </source>
</evidence>
<dbReference type="Proteomes" id="UP000004508">
    <property type="component" value="Unassembled WGS sequence"/>
</dbReference>
<keyword evidence="14" id="KW-1185">Reference proteome</keyword>
<dbReference type="SUPFAM" id="SSF52738">
    <property type="entry name" value="Methylesterase CheB, C-terminal domain"/>
    <property type="match status" value="1"/>
</dbReference>
<keyword evidence="4" id="KW-0489">Methyltransferase</keyword>
<dbReference type="Gene3D" id="3.40.50.150">
    <property type="entry name" value="Vaccinia Virus protein VP39"/>
    <property type="match status" value="1"/>
</dbReference>
<comment type="caution">
    <text evidence="13">The sequence shown here is derived from an EMBL/GenBank/DDBJ whole genome shotgun (WGS) entry which is preliminary data.</text>
</comment>
<dbReference type="Gene3D" id="1.10.287.130">
    <property type="match status" value="1"/>
</dbReference>
<dbReference type="SUPFAM" id="SSF55785">
    <property type="entry name" value="PYP-like sensor domain (PAS domain)"/>
    <property type="match status" value="1"/>
</dbReference>
<dbReference type="Pfam" id="PF01339">
    <property type="entry name" value="CheB_methylest"/>
    <property type="match status" value="1"/>
</dbReference>
<dbReference type="STRING" id="485913.Krac_10238"/>
<dbReference type="CDD" id="cd00075">
    <property type="entry name" value="HATPase"/>
    <property type="match status" value="1"/>
</dbReference>
<dbReference type="Pfam" id="PF02518">
    <property type="entry name" value="HATPase_c"/>
    <property type="match status" value="1"/>
</dbReference>
<feature type="domain" description="CheB-type methylesterase" evidence="11">
    <location>
        <begin position="28"/>
        <end position="209"/>
    </location>
</feature>
<dbReference type="Pfam" id="PF00512">
    <property type="entry name" value="HisKA"/>
    <property type="match status" value="1"/>
</dbReference>
<dbReference type="Gene3D" id="3.30.450.20">
    <property type="entry name" value="PAS domain"/>
    <property type="match status" value="1"/>
</dbReference>
<dbReference type="PROSITE" id="PS50122">
    <property type="entry name" value="CHEB"/>
    <property type="match status" value="1"/>
</dbReference>
<keyword evidence="8" id="KW-0378">Hydrolase</keyword>
<dbReference type="Gene3D" id="3.30.565.10">
    <property type="entry name" value="Histidine kinase-like ATPase, C-terminal domain"/>
    <property type="match status" value="1"/>
</dbReference>
<dbReference type="SUPFAM" id="SSF47384">
    <property type="entry name" value="Homodimeric domain of signal transducing histidine kinase"/>
    <property type="match status" value="1"/>
</dbReference>
<dbReference type="GO" id="GO:0032259">
    <property type="term" value="P:methylation"/>
    <property type="evidence" value="ECO:0007669"/>
    <property type="project" value="UniProtKB-KW"/>
</dbReference>
<dbReference type="PRINTS" id="PR00996">
    <property type="entry name" value="CHERMTFRASE"/>
</dbReference>
<dbReference type="GO" id="GO:0005737">
    <property type="term" value="C:cytoplasm"/>
    <property type="evidence" value="ECO:0007669"/>
    <property type="project" value="InterPro"/>
</dbReference>
<dbReference type="InterPro" id="IPR029063">
    <property type="entry name" value="SAM-dependent_MTases_sf"/>
</dbReference>
<dbReference type="InterPro" id="IPR035965">
    <property type="entry name" value="PAS-like_dom_sf"/>
</dbReference>
<dbReference type="eggNOG" id="COG2201">
    <property type="taxonomic scope" value="Bacteria"/>
</dbReference>
<dbReference type="InterPro" id="IPR005467">
    <property type="entry name" value="His_kinase_dom"/>
</dbReference>
<dbReference type="InterPro" id="IPR036804">
    <property type="entry name" value="CheR_N_sf"/>
</dbReference>
<dbReference type="CDD" id="cd00130">
    <property type="entry name" value="PAS"/>
    <property type="match status" value="1"/>
</dbReference>
<dbReference type="PANTHER" id="PTHR24422">
    <property type="entry name" value="CHEMOTAXIS PROTEIN METHYLTRANSFERASE"/>
    <property type="match status" value="1"/>
</dbReference>
<evidence type="ECO:0000259" key="11">
    <source>
        <dbReference type="PROSITE" id="PS50122"/>
    </source>
</evidence>
<name>D6TG41_KTERA</name>
<dbReference type="CDD" id="cd16434">
    <property type="entry name" value="CheB-CheR_fusion"/>
    <property type="match status" value="1"/>
</dbReference>
<keyword evidence="6" id="KW-0949">S-adenosyl-L-methionine</keyword>
<keyword evidence="8" id="KW-0145">Chemotaxis</keyword>
<dbReference type="eggNOG" id="COG5002">
    <property type="taxonomic scope" value="Bacteria"/>
</dbReference>
<dbReference type="eggNOG" id="COG1352">
    <property type="taxonomic scope" value="Bacteria"/>
</dbReference>
<evidence type="ECO:0000256" key="5">
    <source>
        <dbReference type="ARBA" id="ARBA00022679"/>
    </source>
</evidence>
<dbReference type="EMBL" id="ADVG01000001">
    <property type="protein sequence ID" value="EFH88743.1"/>
    <property type="molecule type" value="Genomic_DNA"/>
</dbReference>
<dbReference type="GO" id="GO:0000155">
    <property type="term" value="F:phosphorelay sensor kinase activity"/>
    <property type="evidence" value="ECO:0007669"/>
    <property type="project" value="InterPro"/>
</dbReference>
<comment type="catalytic activity">
    <reaction evidence="1">
        <text>ATP + protein L-histidine = ADP + protein N-phospho-L-histidine.</text>
        <dbReference type="EC" id="2.7.13.3"/>
    </reaction>
</comment>
<evidence type="ECO:0000256" key="6">
    <source>
        <dbReference type="ARBA" id="ARBA00022691"/>
    </source>
</evidence>
<dbReference type="InterPro" id="IPR000673">
    <property type="entry name" value="Sig_transdc_resp-reg_Me-estase"/>
</dbReference>
<dbReference type="GO" id="GO:0006935">
    <property type="term" value="P:chemotaxis"/>
    <property type="evidence" value="ECO:0007669"/>
    <property type="project" value="UniProtKB-UniRule"/>
</dbReference>
<dbReference type="SUPFAM" id="SSF55874">
    <property type="entry name" value="ATPase domain of HSP90 chaperone/DNA topoisomerase II/histidine kinase"/>
    <property type="match status" value="1"/>
</dbReference>
<keyword evidence="5" id="KW-0808">Transferase</keyword>
<dbReference type="PROSITE" id="PS50123">
    <property type="entry name" value="CHER"/>
    <property type="match status" value="1"/>
</dbReference>
<evidence type="ECO:0000256" key="1">
    <source>
        <dbReference type="ARBA" id="ARBA00000085"/>
    </source>
</evidence>
<reference evidence="13 14" key="1">
    <citation type="journal article" date="2011" name="Stand. Genomic Sci.">
        <title>Non-contiguous finished genome sequence and contextual data of the filamentous soil bacterium Ktedonobacter racemifer type strain (SOSP1-21).</title>
        <authorList>
            <person name="Chang Y.J."/>
            <person name="Land M."/>
            <person name="Hauser L."/>
            <person name="Chertkov O."/>
            <person name="Del Rio T.G."/>
            <person name="Nolan M."/>
            <person name="Copeland A."/>
            <person name="Tice H."/>
            <person name="Cheng J.F."/>
            <person name="Lucas S."/>
            <person name="Han C."/>
            <person name="Goodwin L."/>
            <person name="Pitluck S."/>
            <person name="Ivanova N."/>
            <person name="Ovchinikova G."/>
            <person name="Pati A."/>
            <person name="Chen A."/>
            <person name="Palaniappan K."/>
            <person name="Mavromatis K."/>
            <person name="Liolios K."/>
            <person name="Brettin T."/>
            <person name="Fiebig A."/>
            <person name="Rohde M."/>
            <person name="Abt B."/>
            <person name="Goker M."/>
            <person name="Detter J.C."/>
            <person name="Woyke T."/>
            <person name="Bristow J."/>
            <person name="Eisen J.A."/>
            <person name="Markowitz V."/>
            <person name="Hugenholtz P."/>
            <person name="Kyrpides N.C."/>
            <person name="Klenk H.P."/>
            <person name="Lapidus A."/>
        </authorList>
    </citation>
    <scope>NUCLEOTIDE SEQUENCE [LARGE SCALE GENOMIC DNA]</scope>
    <source>
        <strain evidence="14">DSM 44963</strain>
    </source>
</reference>
<dbReference type="CDD" id="cd00082">
    <property type="entry name" value="HisKA"/>
    <property type="match status" value="1"/>
</dbReference>
<dbReference type="Pfam" id="PF08448">
    <property type="entry name" value="PAS_4"/>
    <property type="match status" value="1"/>
</dbReference>
<dbReference type="AlphaFoldDB" id="D6TG41"/>
<dbReference type="PANTHER" id="PTHR24422:SF27">
    <property type="entry name" value="PROTEIN-GLUTAMATE O-METHYLTRANSFERASE"/>
    <property type="match status" value="1"/>
</dbReference>
<dbReference type="Pfam" id="PF03705">
    <property type="entry name" value="CheR_N"/>
    <property type="match status" value="1"/>
</dbReference>
<sequence length="1103" mass="123602">MPIEEEKRLDMGEDLKGLALSDEPREAPFPIVGIGASAGGLEAFTHLLSHLPPTTGMAYVFVQHLDPMHHSMLPDLLARVTKMPVCVVQDLMRVEADQVYVIPPNVDLTLEQGTLHLLPRTQHGGQRLTIDRFFRSLAADQKRQAIGVLLSGTATDGTKGLQAIQAQGGMTFAQNAESAAYPQMPQHAISSHCVDRILPPEQIALALLAGLGHPSFKTPFSQESESLLADEQQAFTTIRLLLSAATGVDFLAYRTATLQRRIFRRMAVMHMNQFLTYATYLKDHPAETEALSQEVLIHVTRFFRDPPAFEAVTRLVFPEVVQHLLPAEPIRIWVVGCSTGEEVYSLAISLFEFREAQELPFPFQIFATDLDAGALKQARAGIYQRETLQAVSSERLQRFFLPLDRSRGRYQVNEAIRELCVFARHNIMHDPPFSRVDLISCRNVLMYLMPPAQEKVLQTLHYAIKSHGFLLLGASESVGPDSTLFTRVEQHQKVFTKKSWAQHLLPPVLSTGVERATRQESVKKELKEMIHEPTLQQEAERLLLTTYAPASVILDADLHILHLRGNTGLYLEPSAGKATFHVLKWVREGLKLGLRAAIFTAQKEDRPITREGLHLSNTNRLVQITVVPLKTSSLIRGFLVLFAEGPPLAALVAAPLSLRKLLGREAGRTTGATRIATLEQELAQTQVEVQATLDADERANVSLQEANEEVRSNNEELQSLNEELETSQAEVQAINEELTSTNQELQTRNEQLRVAQDYAESIVETVREPLVVLNAEMQVQSANTAFYAFFHVVPPQIAQQTLWELGNGQWDRPQVRALLQQVRDTHHSFQDIEVEHDFPTIGRRIMLLSGRAIVSERKGVRDHLILLAMEDITARKELERQKETFLGMVSHELKTPLTSAKGFVQLLQRRLSKAGDEHMAPELEQVDRSLEKLSRLISSLLDANALETGMLSIHASVFAVDDLVREMVKEQKQLWPHRLFLESTIQIRAYADRERSGQVLQNLLSNALKYSPVADPVWVSVSVDDDMIRLSVQNRGKGIPQDQHARIFERFVRGAQPEQNTVKGMGLGLYIAAQIVTQQGGRIWVESTLNEGVTFFFTLPLAA</sequence>
<evidence type="ECO:0000256" key="2">
    <source>
        <dbReference type="ARBA" id="ARBA00001541"/>
    </source>
</evidence>
<dbReference type="InterPro" id="IPR000014">
    <property type="entry name" value="PAS"/>
</dbReference>
<gene>
    <name evidence="13" type="ORF">Krac_10238</name>
</gene>
<dbReference type="InterPro" id="IPR022642">
    <property type="entry name" value="CheR_C"/>
</dbReference>
<dbReference type="InterPro" id="IPR022641">
    <property type="entry name" value="CheR_N"/>
</dbReference>
<dbReference type="Pfam" id="PF01739">
    <property type="entry name" value="CheR"/>
    <property type="match status" value="1"/>
</dbReference>
<evidence type="ECO:0000256" key="7">
    <source>
        <dbReference type="ARBA" id="ARBA00022777"/>
    </source>
</evidence>
<dbReference type="SUPFAM" id="SSF47757">
    <property type="entry name" value="Chemotaxis receptor methyltransferase CheR, N-terminal domain"/>
    <property type="match status" value="1"/>
</dbReference>
<evidence type="ECO:0000256" key="4">
    <source>
        <dbReference type="ARBA" id="ARBA00022603"/>
    </source>
</evidence>
<dbReference type="InterPro" id="IPR000780">
    <property type="entry name" value="CheR_MeTrfase"/>
</dbReference>
<dbReference type="InterPro" id="IPR036097">
    <property type="entry name" value="HisK_dim/P_sf"/>
</dbReference>
<dbReference type="InterPro" id="IPR036890">
    <property type="entry name" value="HATPase_C_sf"/>
</dbReference>
<dbReference type="InParanoid" id="D6TG41"/>
<evidence type="ECO:0000256" key="3">
    <source>
        <dbReference type="ARBA" id="ARBA00022553"/>
    </source>
</evidence>
<feature type="domain" description="Histidine kinase" evidence="10">
    <location>
        <begin position="888"/>
        <end position="1103"/>
    </location>
</feature>
<accession>D6TG41</accession>
<dbReference type="GO" id="GO:0008983">
    <property type="term" value="F:protein-glutamate O-methyltransferase activity"/>
    <property type="evidence" value="ECO:0007669"/>
    <property type="project" value="UniProtKB-EC"/>
</dbReference>
<evidence type="ECO:0000259" key="10">
    <source>
        <dbReference type="PROSITE" id="PS50109"/>
    </source>
</evidence>
<feature type="domain" description="CheR-type methyltransferase" evidence="12">
    <location>
        <begin position="223"/>
        <end position="498"/>
    </location>
</feature>
<dbReference type="InterPro" id="IPR035909">
    <property type="entry name" value="CheB_C"/>
</dbReference>
<keyword evidence="9" id="KW-0175">Coiled coil</keyword>
<dbReference type="SMART" id="SM00387">
    <property type="entry name" value="HATPase_c"/>
    <property type="match status" value="1"/>
</dbReference>
<comment type="catalytic activity">
    <reaction evidence="2">
        <text>L-glutamyl-[protein] + S-adenosyl-L-methionine = [protein]-L-glutamate 5-O-methyl ester + S-adenosyl-L-homocysteine</text>
        <dbReference type="Rhea" id="RHEA:24452"/>
        <dbReference type="Rhea" id="RHEA-COMP:10208"/>
        <dbReference type="Rhea" id="RHEA-COMP:10311"/>
        <dbReference type="ChEBI" id="CHEBI:29973"/>
        <dbReference type="ChEBI" id="CHEBI:57856"/>
        <dbReference type="ChEBI" id="CHEBI:59789"/>
        <dbReference type="ChEBI" id="CHEBI:82795"/>
        <dbReference type="EC" id="2.1.1.80"/>
    </reaction>
</comment>